<sequence>RYSAAENLKDSNRKAVKSLVLLHKDLKDSEKNGKIKSNAFQVKKWKSILSQVRSFGFAKNPSLSTQTTFVPVTLLRREVPPLEPPDPEKALYPFLAQHHDLGFGGTNPHPGRFIAGCKPFQQELQLTT</sequence>
<reference evidence="1 2" key="1">
    <citation type="journal article" date="2018" name="G3 (Bethesda)">
        <title>A High-Quality Reference Genome for the Invasive Mosquitofish Gambusia affinis Using a Chicago Library.</title>
        <authorList>
            <person name="Hoffberg S.L."/>
            <person name="Troendle N.J."/>
            <person name="Glenn T.C."/>
            <person name="Mahmud O."/>
            <person name="Louha S."/>
            <person name="Chalopin D."/>
            <person name="Bennetzen J.L."/>
            <person name="Mauricio R."/>
        </authorList>
    </citation>
    <scope>NUCLEOTIDE SEQUENCE [LARGE SCALE GENOMIC DNA]</scope>
    <source>
        <strain evidence="1">NE01/NJP1002.9</strain>
        <tissue evidence="1">Muscle</tissue>
    </source>
</reference>
<keyword evidence="2" id="KW-1185">Reference proteome</keyword>
<gene>
    <name evidence="1" type="ORF">CCH79_00020356</name>
</gene>
<accession>A0A315V8J7</accession>
<comment type="caution">
    <text evidence="1">The sequence shown here is derived from an EMBL/GenBank/DDBJ whole genome shotgun (WGS) entry which is preliminary data.</text>
</comment>
<dbReference type="AlphaFoldDB" id="A0A315V8J7"/>
<organism evidence="1 2">
    <name type="scientific">Gambusia affinis</name>
    <name type="common">Western mosquitofish</name>
    <name type="synonym">Heterandria affinis</name>
    <dbReference type="NCBI Taxonomy" id="33528"/>
    <lineage>
        <taxon>Eukaryota</taxon>
        <taxon>Metazoa</taxon>
        <taxon>Chordata</taxon>
        <taxon>Craniata</taxon>
        <taxon>Vertebrata</taxon>
        <taxon>Euteleostomi</taxon>
        <taxon>Actinopterygii</taxon>
        <taxon>Neopterygii</taxon>
        <taxon>Teleostei</taxon>
        <taxon>Neoteleostei</taxon>
        <taxon>Acanthomorphata</taxon>
        <taxon>Ovalentaria</taxon>
        <taxon>Atherinomorphae</taxon>
        <taxon>Cyprinodontiformes</taxon>
        <taxon>Poeciliidae</taxon>
        <taxon>Poeciliinae</taxon>
        <taxon>Gambusia</taxon>
    </lineage>
</organism>
<name>A0A315V8J7_GAMAF</name>
<dbReference type="EMBL" id="NHOQ01002726">
    <property type="protein sequence ID" value="PWA15249.1"/>
    <property type="molecule type" value="Genomic_DNA"/>
</dbReference>
<evidence type="ECO:0000313" key="2">
    <source>
        <dbReference type="Proteomes" id="UP000250572"/>
    </source>
</evidence>
<proteinExistence type="predicted"/>
<dbReference type="Proteomes" id="UP000250572">
    <property type="component" value="Unassembled WGS sequence"/>
</dbReference>
<feature type="non-terminal residue" evidence="1">
    <location>
        <position position="1"/>
    </location>
</feature>
<protein>
    <submittedName>
        <fullName evidence="1">Uncharacterized protein</fullName>
    </submittedName>
</protein>
<evidence type="ECO:0000313" key="1">
    <source>
        <dbReference type="EMBL" id="PWA15249.1"/>
    </source>
</evidence>